<feature type="transmembrane region" description="Helical" evidence="1">
    <location>
        <begin position="477"/>
        <end position="496"/>
    </location>
</feature>
<organism evidence="3 4">
    <name type="scientific">Paramecium sonneborni</name>
    <dbReference type="NCBI Taxonomy" id="65129"/>
    <lineage>
        <taxon>Eukaryota</taxon>
        <taxon>Sar</taxon>
        <taxon>Alveolata</taxon>
        <taxon>Ciliophora</taxon>
        <taxon>Intramacronucleata</taxon>
        <taxon>Oligohymenophorea</taxon>
        <taxon>Peniculida</taxon>
        <taxon>Parameciidae</taxon>
        <taxon>Paramecium</taxon>
    </lineage>
</organism>
<feature type="transmembrane region" description="Helical" evidence="1">
    <location>
        <begin position="73"/>
        <end position="100"/>
    </location>
</feature>
<dbReference type="InterPro" id="IPR027815">
    <property type="entry name" value="CSC1/OSCA1-like_cyt"/>
</dbReference>
<dbReference type="Proteomes" id="UP000692954">
    <property type="component" value="Unassembled WGS sequence"/>
</dbReference>
<feature type="transmembrane region" description="Helical" evidence="1">
    <location>
        <begin position="390"/>
        <end position="419"/>
    </location>
</feature>
<dbReference type="OrthoDB" id="294286at2759"/>
<dbReference type="PANTHER" id="PTHR13018:SF83">
    <property type="entry name" value="RRM DOMAIN-CONTAINING PROTEIN"/>
    <property type="match status" value="1"/>
</dbReference>
<evidence type="ECO:0000313" key="3">
    <source>
        <dbReference type="EMBL" id="CAD8106765.1"/>
    </source>
</evidence>
<dbReference type="GO" id="GO:0005227">
    <property type="term" value="F:calcium-activated cation channel activity"/>
    <property type="evidence" value="ECO:0007669"/>
    <property type="project" value="InterPro"/>
</dbReference>
<keyword evidence="1" id="KW-0472">Membrane</keyword>
<evidence type="ECO:0000313" key="4">
    <source>
        <dbReference type="Proteomes" id="UP000692954"/>
    </source>
</evidence>
<keyword evidence="1" id="KW-1133">Transmembrane helix</keyword>
<dbReference type="GO" id="GO:0005886">
    <property type="term" value="C:plasma membrane"/>
    <property type="evidence" value="ECO:0007669"/>
    <property type="project" value="TreeGrafter"/>
</dbReference>
<name>A0A8S1PU55_9CILI</name>
<dbReference type="EMBL" id="CAJJDN010000087">
    <property type="protein sequence ID" value="CAD8106765.1"/>
    <property type="molecule type" value="Genomic_DNA"/>
</dbReference>
<proteinExistence type="predicted"/>
<dbReference type="Pfam" id="PF14703">
    <property type="entry name" value="PHM7_cyt"/>
    <property type="match status" value="1"/>
</dbReference>
<accession>A0A8S1PU55</accession>
<reference evidence="3" key="1">
    <citation type="submission" date="2021-01" db="EMBL/GenBank/DDBJ databases">
        <authorList>
            <consortium name="Genoscope - CEA"/>
            <person name="William W."/>
        </authorList>
    </citation>
    <scope>NUCLEOTIDE SEQUENCE</scope>
</reference>
<keyword evidence="4" id="KW-1185">Reference proteome</keyword>
<feature type="transmembrane region" description="Helical" evidence="1">
    <location>
        <begin position="439"/>
        <end position="457"/>
    </location>
</feature>
<feature type="transmembrane region" description="Helical" evidence="1">
    <location>
        <begin position="350"/>
        <end position="370"/>
    </location>
</feature>
<sequence length="537" mass="62620">MIKKEEQVHDEFKRPPNLLKAKKHGNAKRFAAPLPFTDFDKDSVCPCCGYPYKNQILPLCVSISEFSFIGSGIVLYFDFVIYSQIILLIYISIVGVYTFYDNSQGFRCQFDKCEEDIYNKFSRSNVLKELDIAASYLNFATLLILIITSLIYRRHINKICLEIDDAEIEASDYSIMIYNIPKNCKKEDIRQFFLQEEGMETLELRKICMAYEVKQFLFLKVELDQQQMELSQILELERQKKKPPKTRTEILQKIKEIYEKLDYVEKYKEVIFKFTGVAFLSFNYEKHADIVCDQFQQTKIQLLLEQLNIKKYQNRKFLGNSIIVRKAPLPGDILWENLGIEIKEQYKRIVTTNIVTAILLAVGLTLIFGLSYLQEYLNEQVKFDSTTTNVIINFLGFLASLIVSFINSILSSTIIKLIIRESHSTKTEYDISIAKKIGLAEFINGAILTLLVNILIKGQNESSINSLYQTGGLNSDVMWIFMTDSFMPWFLFFFDFEHLKKLYLRREIKRLGSSCKLTQKEANEYKNVLNQEHLKVQ</sequence>
<dbReference type="PANTHER" id="PTHR13018">
    <property type="entry name" value="PROBABLE MEMBRANE PROTEIN DUF221-RELATED"/>
    <property type="match status" value="1"/>
</dbReference>
<evidence type="ECO:0000259" key="2">
    <source>
        <dbReference type="Pfam" id="PF14703"/>
    </source>
</evidence>
<feature type="transmembrane region" description="Helical" evidence="1">
    <location>
        <begin position="132"/>
        <end position="152"/>
    </location>
</feature>
<keyword evidence="1" id="KW-0812">Transmembrane</keyword>
<feature type="domain" description="CSC1/OSCA1-like cytosolic" evidence="2">
    <location>
        <begin position="172"/>
        <end position="337"/>
    </location>
</feature>
<comment type="caution">
    <text evidence="3">The sequence shown here is derived from an EMBL/GenBank/DDBJ whole genome shotgun (WGS) entry which is preliminary data.</text>
</comment>
<protein>
    <recommendedName>
        <fullName evidence="2">CSC1/OSCA1-like cytosolic domain-containing protein</fullName>
    </recommendedName>
</protein>
<gene>
    <name evidence="3" type="ORF">PSON_ATCC_30995.1.T0870147</name>
</gene>
<dbReference type="AlphaFoldDB" id="A0A8S1PU55"/>
<evidence type="ECO:0000256" key="1">
    <source>
        <dbReference type="SAM" id="Phobius"/>
    </source>
</evidence>
<dbReference type="InterPro" id="IPR045122">
    <property type="entry name" value="Csc1-like"/>
</dbReference>